<dbReference type="Proteomes" id="UP000603865">
    <property type="component" value="Unassembled WGS sequence"/>
</dbReference>
<feature type="transmembrane region" description="Helical" evidence="5">
    <location>
        <begin position="141"/>
        <end position="164"/>
    </location>
</feature>
<evidence type="ECO:0000256" key="3">
    <source>
        <dbReference type="ARBA" id="ARBA00022989"/>
    </source>
</evidence>
<keyword evidence="4 5" id="KW-0472">Membrane</keyword>
<dbReference type="PANTHER" id="PTHR39157">
    <property type="entry name" value="INTEGRAL MEMBRANE PROTEIN-RELATED"/>
    <property type="match status" value="1"/>
</dbReference>
<keyword evidence="3 5" id="KW-1133">Transmembrane helix</keyword>
<evidence type="ECO:0000256" key="4">
    <source>
        <dbReference type="ARBA" id="ARBA00023136"/>
    </source>
</evidence>
<keyword evidence="2 5" id="KW-0812">Transmembrane</keyword>
<evidence type="ECO:0000256" key="2">
    <source>
        <dbReference type="ARBA" id="ARBA00022692"/>
    </source>
</evidence>
<comment type="caution">
    <text evidence="6">The sequence shown here is derived from an EMBL/GenBank/DDBJ whole genome shotgun (WGS) entry which is preliminary data.</text>
</comment>
<dbReference type="PANTHER" id="PTHR39157:SF1">
    <property type="entry name" value="DOXX FAMILY PROTEIN"/>
    <property type="match status" value="1"/>
</dbReference>
<organism evidence="6 7">
    <name type="scientific">Deinococcus ruber</name>
    <dbReference type="NCBI Taxonomy" id="1848197"/>
    <lineage>
        <taxon>Bacteria</taxon>
        <taxon>Thermotogati</taxon>
        <taxon>Deinococcota</taxon>
        <taxon>Deinococci</taxon>
        <taxon>Deinococcales</taxon>
        <taxon>Deinococcaceae</taxon>
        <taxon>Deinococcus</taxon>
    </lineage>
</organism>
<dbReference type="AlphaFoldDB" id="A0A918C4H4"/>
<evidence type="ECO:0000313" key="7">
    <source>
        <dbReference type="Proteomes" id="UP000603865"/>
    </source>
</evidence>
<feature type="transmembrane region" description="Helical" evidence="5">
    <location>
        <begin position="115"/>
        <end position="135"/>
    </location>
</feature>
<sequence length="200" mass="21723">MTTDRAAPAVYSAEIPEPNITRFLFADTRLAPLWLLLRLYVGYEWLSAGWDKFTNPAGVWVGDKAGAAVSGFLNGALKKTSGDHPDVQGYYAWFVQHVALPNAAFLSYLVTYGEILVGVALILGLFTGIAAFFGGLMNANYLLAGTVSTNPALFVLATLLVLAWRTSGYWGLDRWILPRIGVPGAPGTLFRHSTPQTRQT</sequence>
<dbReference type="GO" id="GO:0016020">
    <property type="term" value="C:membrane"/>
    <property type="evidence" value="ECO:0007669"/>
    <property type="project" value="UniProtKB-SubCell"/>
</dbReference>
<keyword evidence="7" id="KW-1185">Reference proteome</keyword>
<evidence type="ECO:0000256" key="5">
    <source>
        <dbReference type="SAM" id="Phobius"/>
    </source>
</evidence>
<evidence type="ECO:0000256" key="1">
    <source>
        <dbReference type="ARBA" id="ARBA00004141"/>
    </source>
</evidence>
<evidence type="ECO:0008006" key="8">
    <source>
        <dbReference type="Google" id="ProtNLM"/>
    </source>
</evidence>
<name>A0A918C4H4_9DEIO</name>
<dbReference type="Pfam" id="PF07681">
    <property type="entry name" value="DoxX"/>
    <property type="match status" value="1"/>
</dbReference>
<accession>A0A918C4H4</accession>
<comment type="subcellular location">
    <subcellularLocation>
        <location evidence="1">Membrane</location>
        <topology evidence="1">Multi-pass membrane protein</topology>
    </subcellularLocation>
</comment>
<dbReference type="InterPro" id="IPR032808">
    <property type="entry name" value="DoxX"/>
</dbReference>
<dbReference type="EMBL" id="BMQL01000006">
    <property type="protein sequence ID" value="GGR03245.1"/>
    <property type="molecule type" value="Genomic_DNA"/>
</dbReference>
<evidence type="ECO:0000313" key="6">
    <source>
        <dbReference type="EMBL" id="GGR03245.1"/>
    </source>
</evidence>
<gene>
    <name evidence="6" type="ORF">GCM10008957_15140</name>
</gene>
<reference evidence="6" key="1">
    <citation type="journal article" date="2014" name="Int. J. Syst. Evol. Microbiol.">
        <title>Complete genome sequence of Corynebacterium casei LMG S-19264T (=DSM 44701T), isolated from a smear-ripened cheese.</title>
        <authorList>
            <consortium name="US DOE Joint Genome Institute (JGI-PGF)"/>
            <person name="Walter F."/>
            <person name="Albersmeier A."/>
            <person name="Kalinowski J."/>
            <person name="Ruckert C."/>
        </authorList>
    </citation>
    <scope>NUCLEOTIDE SEQUENCE</scope>
    <source>
        <strain evidence="6">JCM 31311</strain>
    </source>
</reference>
<dbReference type="RefSeq" id="WP_189088991.1">
    <property type="nucleotide sequence ID" value="NZ_BMQL01000006.1"/>
</dbReference>
<proteinExistence type="predicted"/>
<reference evidence="6" key="2">
    <citation type="submission" date="2020-09" db="EMBL/GenBank/DDBJ databases">
        <authorList>
            <person name="Sun Q."/>
            <person name="Ohkuma M."/>
        </authorList>
    </citation>
    <scope>NUCLEOTIDE SEQUENCE</scope>
    <source>
        <strain evidence="6">JCM 31311</strain>
    </source>
</reference>
<protein>
    <recommendedName>
        <fullName evidence="8">DoxX family protein</fullName>
    </recommendedName>
</protein>